<dbReference type="Pfam" id="PF25513">
    <property type="entry name" value="P2_C"/>
    <property type="match status" value="1"/>
</dbReference>
<sequence>MPRIKLDPFENVGDGRTASMITEVIWPNTLEQIVLHFTPGVGGAFVKDDIEELKVKFGTKTVWDVTGEQLVKMNAFEVLNEGVTVLTLPFYNQRARNLAQAYLSCPDFAALAVRKVQVSLKITGATDPFTIDAWADVVAPGLLAPAGRIVFRQLLRQQLTPSAAEVDKPQSINIGQAKGARLRRLHFFSPLVTDLSIKRDGLDFFEKLPLSVQNDLLKNKGWVPQTDVYSFVADEDDNADKTLTTIRDDAGGGSLVPMQILMSTSGAGAFDVVADVLAGLDG</sequence>
<dbReference type="InterPro" id="IPR057915">
    <property type="entry name" value="P2_C"/>
</dbReference>
<evidence type="ECO:0000259" key="2">
    <source>
        <dbReference type="Pfam" id="PF25513"/>
    </source>
</evidence>
<accession>A0ABS1WXC1</accession>
<evidence type="ECO:0008006" key="5">
    <source>
        <dbReference type="Google" id="ProtNLM"/>
    </source>
</evidence>
<evidence type="ECO:0000313" key="4">
    <source>
        <dbReference type="Proteomes" id="UP000661077"/>
    </source>
</evidence>
<feature type="domain" description="Viral coat protein P2 C-terminal" evidence="2">
    <location>
        <begin position="159"/>
        <end position="278"/>
    </location>
</feature>
<evidence type="ECO:0000259" key="1">
    <source>
        <dbReference type="Pfam" id="PF18628"/>
    </source>
</evidence>
<dbReference type="EMBL" id="JAEVLS010000002">
    <property type="protein sequence ID" value="MBM0105608.1"/>
    <property type="molecule type" value="Genomic_DNA"/>
</dbReference>
<dbReference type="InterPro" id="IPR053751">
    <property type="entry name" value="Viral_Major_Capsid_sf"/>
</dbReference>
<feature type="domain" description="Viral coat protein P2 N-terminal" evidence="1">
    <location>
        <begin position="4"/>
        <end position="137"/>
    </location>
</feature>
<dbReference type="Proteomes" id="UP000661077">
    <property type="component" value="Unassembled WGS sequence"/>
</dbReference>
<keyword evidence="4" id="KW-1185">Reference proteome</keyword>
<dbReference type="Gene3D" id="2.60.120.730">
    <property type="match status" value="2"/>
</dbReference>
<comment type="caution">
    <text evidence="3">The sequence shown here is derived from an EMBL/GenBank/DDBJ whole genome shotgun (WGS) entry which is preliminary data.</text>
</comment>
<gene>
    <name evidence="3" type="ORF">JM946_12650</name>
</gene>
<name>A0ABS1WXC1_9GAMM</name>
<proteinExistence type="predicted"/>
<evidence type="ECO:0000313" key="3">
    <source>
        <dbReference type="EMBL" id="MBM0105608.1"/>
    </source>
</evidence>
<reference evidence="3 4" key="1">
    <citation type="journal article" date="2021" name="Int. J. Syst. Evol. Microbiol.">
        <title>Steroidobacter gossypii sp. nov., isolated from soil of cotton cropping field.</title>
        <authorList>
            <person name="Huang R."/>
            <person name="Yang S."/>
            <person name="Zhen C."/>
            <person name="Liu W."/>
        </authorList>
    </citation>
    <scope>NUCLEOTIDE SEQUENCE [LARGE SCALE GENOMIC DNA]</scope>
    <source>
        <strain evidence="3 4">S1-65</strain>
    </source>
</reference>
<dbReference type="InterPro" id="IPR041377">
    <property type="entry name" value="P2_N"/>
</dbReference>
<dbReference type="RefSeq" id="WP_203167643.1">
    <property type="nucleotide sequence ID" value="NZ_JAEVLS010000002.1"/>
</dbReference>
<organism evidence="3 4">
    <name type="scientific">Steroidobacter gossypii</name>
    <dbReference type="NCBI Taxonomy" id="2805490"/>
    <lineage>
        <taxon>Bacteria</taxon>
        <taxon>Pseudomonadati</taxon>
        <taxon>Pseudomonadota</taxon>
        <taxon>Gammaproteobacteria</taxon>
        <taxon>Steroidobacterales</taxon>
        <taxon>Steroidobacteraceae</taxon>
        <taxon>Steroidobacter</taxon>
    </lineage>
</organism>
<protein>
    <recommendedName>
        <fullName evidence="5">Viral coat protein P2 N-terminal domain-containing protein</fullName>
    </recommendedName>
</protein>
<dbReference type="Pfam" id="PF18628">
    <property type="entry name" value="P2_N"/>
    <property type="match status" value="1"/>
</dbReference>